<evidence type="ECO:0008006" key="4">
    <source>
        <dbReference type="Google" id="ProtNLM"/>
    </source>
</evidence>
<dbReference type="Gene3D" id="2.40.160.20">
    <property type="match status" value="1"/>
</dbReference>
<dbReference type="AlphaFoldDB" id="A0A0P0GHC7"/>
<dbReference type="SUPFAM" id="SSF56925">
    <property type="entry name" value="OMPA-like"/>
    <property type="match status" value="1"/>
</dbReference>
<sequence>MNNMRLKKLSIVAVMSIMCLAVNAQEKSCSKDFTPKKGDFTIAATVGYNSYASVTAQSGLLTNYEAAALSTNWSDKKLMVGFEGGWFFKDLWKLNLGGGLNFTNNPGYSAVPGTIDDNAGSAEDNMGEIPNYRAVADAQSFSYNVFAGVDRYLKIKKVPNLMPYLGVRVGFAYGLNEMKYDEYETMGKSTAETYNLRGAITFGVDYFVLPAMYVGVQVDPFAYTYNMTTYKPQEGLGNLSADSHNFSVLAAPTIKIGFKF</sequence>
<dbReference type="PATRIC" id="fig|246787.4.peg.4779"/>
<dbReference type="Pfam" id="PF16961">
    <property type="entry name" value="OmpA_like"/>
    <property type="match status" value="1"/>
</dbReference>
<evidence type="ECO:0000313" key="2">
    <source>
        <dbReference type="EMBL" id="ALJ61837.1"/>
    </source>
</evidence>
<proteinExistence type="predicted"/>
<dbReference type="InterPro" id="IPR011250">
    <property type="entry name" value="OMP/PagP_B-barrel"/>
</dbReference>
<dbReference type="KEGG" id="bcel:BcellWH2_04623"/>
<name>A0A0P0GHC7_9BACE</name>
<evidence type="ECO:0000256" key="1">
    <source>
        <dbReference type="SAM" id="SignalP"/>
    </source>
</evidence>
<accession>A0A0P0GHC7</accession>
<reference evidence="2 3" key="1">
    <citation type="journal article" date="2015" name="Science">
        <title>Genetic determinants of in vivo fitness and diet responsiveness in multiple human gut Bacteroides.</title>
        <authorList>
            <person name="Wu M."/>
            <person name="McNulty N.P."/>
            <person name="Rodionov D.A."/>
            <person name="Khoroshkin M.S."/>
            <person name="Griffin N.W."/>
            <person name="Cheng J."/>
            <person name="Latreille P."/>
            <person name="Kerstetter R.A."/>
            <person name="Terrapon N."/>
            <person name="Henrissat B."/>
            <person name="Osterman A.L."/>
            <person name="Gordon J.I."/>
        </authorList>
    </citation>
    <scope>NUCLEOTIDE SEQUENCE [LARGE SCALE GENOMIC DNA]</scope>
    <source>
        <strain evidence="2 3">WH2</strain>
    </source>
</reference>
<dbReference type="InterPro" id="IPR031585">
    <property type="entry name" value="OmpA_OmpF-like"/>
</dbReference>
<feature type="chain" id="PRO_5006047637" description="Outer membrane protein beta-barrel domain-containing protein" evidence="1">
    <location>
        <begin position="25"/>
        <end position="260"/>
    </location>
</feature>
<keyword evidence="1" id="KW-0732">Signal</keyword>
<gene>
    <name evidence="2" type="ORF">BcellWH2_04623</name>
</gene>
<dbReference type="EMBL" id="CP012801">
    <property type="protein sequence ID" value="ALJ61837.1"/>
    <property type="molecule type" value="Genomic_DNA"/>
</dbReference>
<organism evidence="2 3">
    <name type="scientific">Bacteroides cellulosilyticus</name>
    <dbReference type="NCBI Taxonomy" id="246787"/>
    <lineage>
        <taxon>Bacteria</taxon>
        <taxon>Pseudomonadati</taxon>
        <taxon>Bacteroidota</taxon>
        <taxon>Bacteroidia</taxon>
        <taxon>Bacteroidales</taxon>
        <taxon>Bacteroidaceae</taxon>
        <taxon>Bacteroides</taxon>
    </lineage>
</organism>
<evidence type="ECO:0000313" key="3">
    <source>
        <dbReference type="Proteomes" id="UP000061809"/>
    </source>
</evidence>
<dbReference type="Proteomes" id="UP000061809">
    <property type="component" value="Chromosome"/>
</dbReference>
<protein>
    <recommendedName>
        <fullName evidence="4">Outer membrane protein beta-barrel domain-containing protein</fullName>
    </recommendedName>
</protein>
<feature type="signal peptide" evidence="1">
    <location>
        <begin position="1"/>
        <end position="24"/>
    </location>
</feature>